<feature type="region of interest" description="Disordered" evidence="1">
    <location>
        <begin position="40"/>
        <end position="133"/>
    </location>
</feature>
<dbReference type="GeneID" id="8619843"/>
<proteinExistence type="predicted"/>
<reference evidence="2 3" key="1">
    <citation type="journal article" date="2005" name="Nature">
        <title>The genome of the social amoeba Dictyostelium discoideum.</title>
        <authorList>
            <consortium name="The Dictyostelium discoideum Sequencing Consortium"/>
            <person name="Eichinger L."/>
            <person name="Pachebat J.A."/>
            <person name="Glockner G."/>
            <person name="Rajandream M.A."/>
            <person name="Sucgang R."/>
            <person name="Berriman M."/>
            <person name="Song J."/>
            <person name="Olsen R."/>
            <person name="Szafranski K."/>
            <person name="Xu Q."/>
            <person name="Tunggal B."/>
            <person name="Kummerfeld S."/>
            <person name="Madera M."/>
            <person name="Konfortov B.A."/>
            <person name="Rivero F."/>
            <person name="Bankier A.T."/>
            <person name="Lehmann R."/>
            <person name="Hamlin N."/>
            <person name="Davies R."/>
            <person name="Gaudet P."/>
            <person name="Fey P."/>
            <person name="Pilcher K."/>
            <person name="Chen G."/>
            <person name="Saunders D."/>
            <person name="Sodergren E."/>
            <person name="Davis P."/>
            <person name="Kerhornou A."/>
            <person name="Nie X."/>
            <person name="Hall N."/>
            <person name="Anjard C."/>
            <person name="Hemphill L."/>
            <person name="Bason N."/>
            <person name="Farbrother P."/>
            <person name="Desany B."/>
            <person name="Just E."/>
            <person name="Morio T."/>
            <person name="Rost R."/>
            <person name="Churcher C."/>
            <person name="Cooper J."/>
            <person name="Haydock S."/>
            <person name="van Driessche N."/>
            <person name="Cronin A."/>
            <person name="Goodhead I."/>
            <person name="Muzny D."/>
            <person name="Mourier T."/>
            <person name="Pain A."/>
            <person name="Lu M."/>
            <person name="Harper D."/>
            <person name="Lindsay R."/>
            <person name="Hauser H."/>
            <person name="James K."/>
            <person name="Quiles M."/>
            <person name="Madan Babu M."/>
            <person name="Saito T."/>
            <person name="Buchrieser C."/>
            <person name="Wardroper A."/>
            <person name="Felder M."/>
            <person name="Thangavelu M."/>
            <person name="Johnson D."/>
            <person name="Knights A."/>
            <person name="Loulseged H."/>
            <person name="Mungall K."/>
            <person name="Oliver K."/>
            <person name="Price C."/>
            <person name="Quail M.A."/>
            <person name="Urushihara H."/>
            <person name="Hernandez J."/>
            <person name="Rabbinowitsch E."/>
            <person name="Steffen D."/>
            <person name="Sanders M."/>
            <person name="Ma J."/>
            <person name="Kohara Y."/>
            <person name="Sharp S."/>
            <person name="Simmonds M."/>
            <person name="Spiegler S."/>
            <person name="Tivey A."/>
            <person name="Sugano S."/>
            <person name="White B."/>
            <person name="Walker D."/>
            <person name="Woodward J."/>
            <person name="Winckler T."/>
            <person name="Tanaka Y."/>
            <person name="Shaulsky G."/>
            <person name="Schleicher M."/>
            <person name="Weinstock G."/>
            <person name="Rosenthal A."/>
            <person name="Cox E.C."/>
            <person name="Chisholm R.L."/>
            <person name="Gibbs R."/>
            <person name="Loomis W.F."/>
            <person name="Platzer M."/>
            <person name="Kay R.R."/>
            <person name="Williams J."/>
            <person name="Dear P.H."/>
            <person name="Noegel A.A."/>
            <person name="Barrell B."/>
            <person name="Kuspa A."/>
        </authorList>
    </citation>
    <scope>NUCLEOTIDE SEQUENCE [LARGE SCALE GENOMIC DNA]</scope>
    <source>
        <strain evidence="2 3">AX4</strain>
    </source>
</reference>
<feature type="compositionally biased region" description="Polar residues" evidence="1">
    <location>
        <begin position="97"/>
        <end position="117"/>
    </location>
</feature>
<dbReference type="InParanoid" id="Q86I30"/>
<dbReference type="PaxDb" id="44689-DDB0167433"/>
<feature type="region of interest" description="Disordered" evidence="1">
    <location>
        <begin position="1"/>
        <end position="23"/>
    </location>
</feature>
<dbReference type="AlphaFoldDB" id="Q86I30"/>
<dbReference type="EMBL" id="AAFI02000013">
    <property type="protein sequence ID" value="EAL69822.1"/>
    <property type="molecule type" value="Genomic_DNA"/>
</dbReference>
<dbReference type="FunCoup" id="Q86I30">
    <property type="interactions" value="435"/>
</dbReference>
<dbReference type="Proteomes" id="UP000002195">
    <property type="component" value="Unassembled WGS sequence"/>
</dbReference>
<protein>
    <submittedName>
        <fullName evidence="2">Uncharacterized protein</fullName>
    </submittedName>
</protein>
<sequence>MNDQKEQTNIIKPKLSQELDSEKGKVFSFESSTSKVFSYENGQLVEKNEESTVTKGDNTGSVTEKTEKHTQFDNENPTGKTTSKTTTTFNSNDSKTPFNTPNQQYQPIEGDNTTASGEGNLGLRELHKNPNVGNEQYFTSFQKYLPKQNNNESLPK</sequence>
<dbReference type="RefSeq" id="XP_643798.1">
    <property type="nucleotide sequence ID" value="XM_638706.1"/>
</dbReference>
<dbReference type="OMA" id="YQPIEGD"/>
<dbReference type="dictyBase" id="DDB_G0275083"/>
<accession>Q554B3</accession>
<dbReference type="VEuPathDB" id="AmoebaDB:DDB_G0275083"/>
<evidence type="ECO:0000313" key="3">
    <source>
        <dbReference type="Proteomes" id="UP000002195"/>
    </source>
</evidence>
<comment type="caution">
    <text evidence="2">The sequence shown here is derived from an EMBL/GenBank/DDBJ whole genome shotgun (WGS) entry which is preliminary data.</text>
</comment>
<organism evidence="2 3">
    <name type="scientific">Dictyostelium discoideum</name>
    <name type="common">Social amoeba</name>
    <dbReference type="NCBI Taxonomy" id="44689"/>
    <lineage>
        <taxon>Eukaryota</taxon>
        <taxon>Amoebozoa</taxon>
        <taxon>Evosea</taxon>
        <taxon>Eumycetozoa</taxon>
        <taxon>Dictyostelia</taxon>
        <taxon>Dictyosteliales</taxon>
        <taxon>Dictyosteliaceae</taxon>
        <taxon>Dictyostelium</taxon>
    </lineage>
</organism>
<accession>Q86I30</accession>
<name>Q86I30_DICDI</name>
<dbReference type="eggNOG" id="ENOG502RI88">
    <property type="taxonomic scope" value="Eukaryota"/>
</dbReference>
<dbReference type="KEGG" id="ddi:DDB_G0275083"/>
<evidence type="ECO:0000313" key="2">
    <source>
        <dbReference type="EMBL" id="EAL69822.1"/>
    </source>
</evidence>
<dbReference type="HOGENOM" id="CLU_1689977_0_0_1"/>
<evidence type="ECO:0000256" key="1">
    <source>
        <dbReference type="SAM" id="MobiDB-lite"/>
    </source>
</evidence>
<feature type="compositionally biased region" description="Low complexity" evidence="1">
    <location>
        <begin position="76"/>
        <end position="96"/>
    </location>
</feature>
<gene>
    <name evidence="2" type="ORF">DDB_G0275083</name>
</gene>
<keyword evidence="3" id="KW-1185">Reference proteome</keyword>
<feature type="compositionally biased region" description="Polar residues" evidence="1">
    <location>
        <begin position="53"/>
        <end position="63"/>
    </location>
</feature>